<reference evidence="2 3" key="1">
    <citation type="submission" date="2017-10" db="EMBL/GenBank/DDBJ databases">
        <title>Nyctiphanis sp. nov., isolated from the stomach of the euphausiid Nyctiphanes simplex (Hansen, 1911) in the Gulf of California.</title>
        <authorList>
            <person name="Gomez-Gil B."/>
            <person name="Aguilar-Mendez M."/>
            <person name="Lopez-Cortes A."/>
            <person name="Gomez-Gutierrez J."/>
            <person name="Roque A."/>
            <person name="Lang E."/>
            <person name="Gonzalez-Castillo A."/>
        </authorList>
    </citation>
    <scope>NUCLEOTIDE SEQUENCE [LARGE SCALE GENOMIC DNA]</scope>
    <source>
        <strain evidence="2 3">CAIM 600</strain>
    </source>
</reference>
<dbReference type="SUPFAM" id="SSF54001">
    <property type="entry name" value="Cysteine proteinases"/>
    <property type="match status" value="1"/>
</dbReference>
<evidence type="ECO:0000313" key="2">
    <source>
        <dbReference type="EMBL" id="RXJ73941.1"/>
    </source>
</evidence>
<protein>
    <recommendedName>
        <fullName evidence="1">Transglutaminase-like domain-containing protein</fullName>
    </recommendedName>
</protein>
<feature type="domain" description="Transglutaminase-like" evidence="1">
    <location>
        <begin position="131"/>
        <end position="205"/>
    </location>
</feature>
<evidence type="ECO:0000313" key="3">
    <source>
        <dbReference type="Proteomes" id="UP000290287"/>
    </source>
</evidence>
<dbReference type="InterPro" id="IPR038765">
    <property type="entry name" value="Papain-like_cys_pep_sf"/>
</dbReference>
<dbReference type="Pfam" id="PF01841">
    <property type="entry name" value="Transglut_core"/>
    <property type="match status" value="1"/>
</dbReference>
<dbReference type="Proteomes" id="UP000290287">
    <property type="component" value="Unassembled WGS sequence"/>
</dbReference>
<comment type="caution">
    <text evidence="2">The sequence shown here is derived from an EMBL/GenBank/DDBJ whole genome shotgun (WGS) entry which is preliminary data.</text>
</comment>
<dbReference type="OrthoDB" id="8595007at2"/>
<dbReference type="Gene3D" id="3.10.620.30">
    <property type="match status" value="1"/>
</dbReference>
<keyword evidence="3" id="KW-1185">Reference proteome</keyword>
<name>A0A4Q0YXZ8_9GAMM</name>
<sequence>MPLPALEQGGLSIVKFNVITDRNAQEMDWATSIWTENNYVINDFSLQVNWLGDTQKRWKQQGTQVECSEDARSLTCKGQSIPAFEGDDNIMWRDHIGKVALGGLDNWQEVSERTAVYMQKAKDNIEGLDGLVSDLTAELSDQSDKINAILDFVARDIRYISMSETGHAVTPHTIGHTIKNRYGDCKDKSTLLLAMLNKIGIEGKLRLVATKRAYPSTLLLPSMTAFDHIVACFTLGRQEYCLDPTDNTTNWQVTPNWIQGKVSLPVDPEYIPHRMPISAHRWQMKNKAASLFDEKGGQYERQTREYSGEYAAYYRSYLMTRNDKEKHEYLVDEYTDAVTSLSEPEFLWSGVDDMDFKLKIISENTLPAFLDIDQPLVYTENDAWIKKELKDMRLQNKDFDEYFSGIKLESEYEYDLNDLWRLKILPPTLSLNHHFGSLIRETEQKGEGKLKVTTTLDIAAQWVAAEDIVSFNEFLTVLEGESSIHFQGELIQEK</sequence>
<accession>A0A4Q0YXZ8</accession>
<organism evidence="2 3">
    <name type="scientific">Veronia nyctiphanis</name>
    <dbReference type="NCBI Taxonomy" id="1278244"/>
    <lineage>
        <taxon>Bacteria</taxon>
        <taxon>Pseudomonadati</taxon>
        <taxon>Pseudomonadota</taxon>
        <taxon>Gammaproteobacteria</taxon>
        <taxon>Vibrionales</taxon>
        <taxon>Vibrionaceae</taxon>
        <taxon>Veronia</taxon>
    </lineage>
</organism>
<dbReference type="InterPro" id="IPR002931">
    <property type="entry name" value="Transglutaminase-like"/>
</dbReference>
<gene>
    <name evidence="2" type="ORF">CS022_06580</name>
</gene>
<dbReference type="EMBL" id="PEIB01000005">
    <property type="protein sequence ID" value="RXJ73941.1"/>
    <property type="molecule type" value="Genomic_DNA"/>
</dbReference>
<proteinExistence type="predicted"/>
<evidence type="ECO:0000259" key="1">
    <source>
        <dbReference type="Pfam" id="PF01841"/>
    </source>
</evidence>
<dbReference type="AlphaFoldDB" id="A0A4Q0YXZ8"/>